<evidence type="ECO:0000256" key="10">
    <source>
        <dbReference type="RuleBase" id="RU367135"/>
    </source>
</evidence>
<keyword evidence="6 10" id="KW-0547">Nucleotide-binding</keyword>
<dbReference type="FunFam" id="3.30.590.50:FF:000001">
    <property type="entry name" value="Glutamate-cysteine ligase Gcs1"/>
    <property type="match status" value="1"/>
</dbReference>
<evidence type="ECO:0000256" key="11">
    <source>
        <dbReference type="SAM" id="MobiDB-lite"/>
    </source>
</evidence>
<dbReference type="PANTHER" id="PTHR11164:SF0">
    <property type="entry name" value="GLUTAMATE--CYSTEINE LIGASE CATALYTIC SUBUNIT"/>
    <property type="match status" value="1"/>
</dbReference>
<dbReference type="EMBL" id="AGUE01000008">
    <property type="protein sequence ID" value="EHL03438.1"/>
    <property type="molecule type" value="Genomic_DNA"/>
</dbReference>
<evidence type="ECO:0000313" key="12">
    <source>
        <dbReference type="EMBL" id="EHL03438.1"/>
    </source>
</evidence>
<dbReference type="GO" id="GO:0005524">
    <property type="term" value="F:ATP binding"/>
    <property type="evidence" value="ECO:0007669"/>
    <property type="project" value="UniProtKB-UniRule"/>
</dbReference>
<dbReference type="GO" id="GO:0006750">
    <property type="term" value="P:glutathione biosynthetic process"/>
    <property type="evidence" value="ECO:0007669"/>
    <property type="project" value="UniProtKB-UniRule"/>
</dbReference>
<dbReference type="UniPathway" id="UPA00142">
    <property type="reaction ID" value="UER00209"/>
</dbReference>
<dbReference type="Gene3D" id="1.10.8.960">
    <property type="match status" value="1"/>
</dbReference>
<evidence type="ECO:0000256" key="3">
    <source>
        <dbReference type="ARBA" id="ARBA00012220"/>
    </source>
</evidence>
<dbReference type="EC" id="6.3.2.2" evidence="3 10"/>
<evidence type="ECO:0000256" key="5">
    <source>
        <dbReference type="ARBA" id="ARBA00022684"/>
    </source>
</evidence>
<proteinExistence type="inferred from homology"/>
<name>H0EDF3_GLAL7</name>
<comment type="caution">
    <text evidence="12">The sequence shown here is derived from an EMBL/GenBank/DDBJ whole genome shotgun (WGS) entry which is preliminary data.</text>
</comment>
<evidence type="ECO:0000256" key="2">
    <source>
        <dbReference type="ARBA" id="ARBA00008100"/>
    </source>
</evidence>
<dbReference type="InterPro" id="IPR014746">
    <property type="entry name" value="Gln_synth/guanido_kin_cat_dom"/>
</dbReference>
<comment type="catalytic activity">
    <reaction evidence="10">
        <text>L-cysteine + L-glutamate + ATP = gamma-L-glutamyl-L-cysteine + ADP + phosphate + H(+)</text>
        <dbReference type="Rhea" id="RHEA:13285"/>
        <dbReference type="ChEBI" id="CHEBI:15378"/>
        <dbReference type="ChEBI" id="CHEBI:29985"/>
        <dbReference type="ChEBI" id="CHEBI:30616"/>
        <dbReference type="ChEBI" id="CHEBI:35235"/>
        <dbReference type="ChEBI" id="CHEBI:43474"/>
        <dbReference type="ChEBI" id="CHEBI:58173"/>
        <dbReference type="ChEBI" id="CHEBI:456216"/>
        <dbReference type="EC" id="6.3.2.2"/>
    </reaction>
</comment>
<dbReference type="GO" id="GO:0017109">
    <property type="term" value="C:glutamate-cysteine ligase complex"/>
    <property type="evidence" value="ECO:0007669"/>
    <property type="project" value="TreeGrafter"/>
</dbReference>
<dbReference type="PANTHER" id="PTHR11164">
    <property type="entry name" value="GLUTAMATE CYSTEINE LIGASE"/>
    <property type="match status" value="1"/>
</dbReference>
<comment type="pathway">
    <text evidence="1 10">Sulfur metabolism; glutathione biosynthesis; glutathione from L-cysteine and L-glutamate: step 1/2.</text>
</comment>
<keyword evidence="13" id="KW-1185">Reference proteome</keyword>
<sequence>MGLLALGTPLDWPDAKHNANHVREWGVKQLLSVWNRAKGKERDALLWGDEIEYLVVNFKEQEPNVTLSLRQADILTALAQDDKLCHDGGCVPELQDVGGSLPIFHPEFGRFMLEATPGQPWGIGFKDLLDVEKDMKLRLRKEYMDPDLIVDADVKQQLMDGGMDSLLATHFAHLFIRDPIVIFAEDLKELDLSKSDHFENLQSTNWQHIRFKPPPTGSDIGWRVEFRPMEIQITDFENAAFSVFIVLITRAILSFDLNFYIPVTKTDENMETAHRRDAVLNDKFYFRKNPFPTRAPRPYSANGRSTPTGTSTPSVLSRPPTPTGPVEDEYALMGIDEIMNGSKDGSNNEFPGLIPIVESYLDSMNVDVETRCELTAYLNLIRKRSDGTLWTAARWIRSYVRGHEEYKHDSVVSEKINHDLIGAVIDMEGKGEWNIRDAGKLLGKGFSPCKEGIMALARPPIVDQTSSGP</sequence>
<feature type="compositionally biased region" description="Low complexity" evidence="11">
    <location>
        <begin position="305"/>
        <end position="314"/>
    </location>
</feature>
<dbReference type="InterPro" id="IPR004308">
    <property type="entry name" value="GCS"/>
</dbReference>
<dbReference type="GO" id="GO:0004357">
    <property type="term" value="F:glutamate-cysteine ligase activity"/>
    <property type="evidence" value="ECO:0007669"/>
    <property type="project" value="UniProtKB-UniRule"/>
</dbReference>
<evidence type="ECO:0000256" key="7">
    <source>
        <dbReference type="ARBA" id="ARBA00022840"/>
    </source>
</evidence>
<protein>
    <recommendedName>
        <fullName evidence="3 10">Glutamate--cysteine ligase</fullName>
        <ecNumber evidence="3 10">6.3.2.2</ecNumber>
    </recommendedName>
    <alternativeName>
        <fullName evidence="9 10">Gamma-ECS</fullName>
    </alternativeName>
    <alternativeName>
        <fullName evidence="8 10">Gamma-glutamylcysteine synthetase</fullName>
    </alternativeName>
</protein>
<dbReference type="Gene3D" id="3.30.590.50">
    <property type="match status" value="2"/>
</dbReference>
<keyword evidence="7 10" id="KW-0067">ATP-binding</keyword>
<comment type="similarity">
    <text evidence="2 10">Belongs to the glutamate--cysteine ligase type 3 family.</text>
</comment>
<dbReference type="OrthoDB" id="7939818at2759"/>
<evidence type="ECO:0000256" key="6">
    <source>
        <dbReference type="ARBA" id="ARBA00022741"/>
    </source>
</evidence>
<evidence type="ECO:0000256" key="8">
    <source>
        <dbReference type="ARBA" id="ARBA00030585"/>
    </source>
</evidence>
<evidence type="ECO:0000313" key="13">
    <source>
        <dbReference type="Proteomes" id="UP000005446"/>
    </source>
</evidence>
<keyword evidence="4 10" id="KW-0436">Ligase</keyword>
<gene>
    <name evidence="12" type="ORF">M7I_0462</name>
</gene>
<dbReference type="Proteomes" id="UP000005446">
    <property type="component" value="Unassembled WGS sequence"/>
</dbReference>
<evidence type="ECO:0000256" key="4">
    <source>
        <dbReference type="ARBA" id="ARBA00022598"/>
    </source>
</evidence>
<dbReference type="AlphaFoldDB" id="H0EDF3"/>
<reference evidence="12 13" key="1">
    <citation type="journal article" date="2012" name="Eukaryot. Cell">
        <title>Genome sequence of the fungus Glarea lozoyensis: the first genome sequence of a species from the Helotiaceae family.</title>
        <authorList>
            <person name="Youssar L."/>
            <person name="Gruening B.A."/>
            <person name="Erxleben A."/>
            <person name="Guenther S."/>
            <person name="Huettel W."/>
        </authorList>
    </citation>
    <scope>NUCLEOTIDE SEQUENCE [LARGE SCALE GENOMIC DNA]</scope>
    <source>
        <strain evidence="13">ATCC 74030 / MF5533</strain>
    </source>
</reference>
<organism evidence="12 13">
    <name type="scientific">Glarea lozoyensis (strain ATCC 74030 / MF5533)</name>
    <dbReference type="NCBI Taxonomy" id="1104152"/>
    <lineage>
        <taxon>Eukaryota</taxon>
        <taxon>Fungi</taxon>
        <taxon>Dikarya</taxon>
        <taxon>Ascomycota</taxon>
        <taxon>Pezizomycotina</taxon>
        <taxon>Leotiomycetes</taxon>
        <taxon>Helotiales</taxon>
        <taxon>Helotiaceae</taxon>
        <taxon>Glarea</taxon>
    </lineage>
</organism>
<dbReference type="FunCoup" id="H0EDF3">
    <property type="interactions" value="263"/>
</dbReference>
<keyword evidence="5 10" id="KW-0317">Glutathione biosynthesis</keyword>
<feature type="region of interest" description="Disordered" evidence="11">
    <location>
        <begin position="291"/>
        <end position="327"/>
    </location>
</feature>
<evidence type="ECO:0000256" key="1">
    <source>
        <dbReference type="ARBA" id="ARBA00005006"/>
    </source>
</evidence>
<dbReference type="HOGENOM" id="CLU_582715_0_0_1"/>
<evidence type="ECO:0000256" key="9">
    <source>
        <dbReference type="ARBA" id="ARBA00032122"/>
    </source>
</evidence>
<dbReference type="Pfam" id="PF03074">
    <property type="entry name" value="GCS"/>
    <property type="match status" value="1"/>
</dbReference>
<dbReference type="InParanoid" id="H0EDF3"/>
<dbReference type="SUPFAM" id="SSF55931">
    <property type="entry name" value="Glutamine synthetase/guanido kinase"/>
    <property type="match status" value="1"/>
</dbReference>
<accession>H0EDF3</accession>